<evidence type="ECO:0000256" key="4">
    <source>
        <dbReference type="ARBA" id="ARBA00023125"/>
    </source>
</evidence>
<dbReference type="KEGG" id="nneo:PQG83_15630"/>
<name>A0AA96GJ70_9BACT</name>
<keyword evidence="2" id="KW-0067">ATP-binding</keyword>
<evidence type="ECO:0000256" key="1">
    <source>
        <dbReference type="ARBA" id="ARBA00022741"/>
    </source>
</evidence>
<accession>A0AA96GJ70</accession>
<feature type="domain" description="Sigma-54 factor interaction" evidence="7">
    <location>
        <begin position="140"/>
        <end position="368"/>
    </location>
</feature>
<dbReference type="PROSITE" id="PS00676">
    <property type="entry name" value="SIGMA54_INTERACT_2"/>
    <property type="match status" value="1"/>
</dbReference>
<dbReference type="Pfam" id="PF00158">
    <property type="entry name" value="Sigma54_activat"/>
    <property type="match status" value="1"/>
</dbReference>
<evidence type="ECO:0000256" key="5">
    <source>
        <dbReference type="ARBA" id="ARBA00023163"/>
    </source>
</evidence>
<dbReference type="PANTHER" id="PTHR32071">
    <property type="entry name" value="TRANSCRIPTIONAL REGULATORY PROTEIN"/>
    <property type="match status" value="1"/>
</dbReference>
<dbReference type="Gene3D" id="1.10.8.60">
    <property type="match status" value="1"/>
</dbReference>
<feature type="compositionally biased region" description="Polar residues" evidence="6">
    <location>
        <begin position="404"/>
        <end position="421"/>
    </location>
</feature>
<keyword evidence="9" id="KW-1185">Reference proteome</keyword>
<reference evidence="8 9" key="1">
    <citation type="submission" date="2023-01" db="EMBL/GenBank/DDBJ databases">
        <title>Cultivation and genomic characterization of new, ubiquitous marine nitrite-oxidizing bacteria from the Nitrospirales.</title>
        <authorList>
            <person name="Mueller A.J."/>
            <person name="Daebeler A."/>
            <person name="Herbold C.W."/>
            <person name="Kirkegaard R.H."/>
            <person name="Daims H."/>
        </authorList>
    </citation>
    <scope>NUCLEOTIDE SEQUENCE [LARGE SCALE GENOMIC DNA]</scope>
    <source>
        <strain evidence="8 9">DK</strain>
    </source>
</reference>
<keyword evidence="3" id="KW-0805">Transcription regulation</keyword>
<dbReference type="InterPro" id="IPR025943">
    <property type="entry name" value="Sigma_54_int_dom_ATP-bd_2"/>
</dbReference>
<dbReference type="SUPFAM" id="SSF46689">
    <property type="entry name" value="Homeodomain-like"/>
    <property type="match status" value="1"/>
</dbReference>
<dbReference type="GO" id="GO:0043565">
    <property type="term" value="F:sequence-specific DNA binding"/>
    <property type="evidence" value="ECO:0007669"/>
    <property type="project" value="InterPro"/>
</dbReference>
<dbReference type="Pfam" id="PF25601">
    <property type="entry name" value="AAA_lid_14"/>
    <property type="match status" value="1"/>
</dbReference>
<keyword evidence="1" id="KW-0547">Nucleotide-binding</keyword>
<dbReference type="Proteomes" id="UP001302494">
    <property type="component" value="Chromosome"/>
</dbReference>
<dbReference type="EMBL" id="CP116968">
    <property type="protein sequence ID" value="WNM61175.1"/>
    <property type="molecule type" value="Genomic_DNA"/>
</dbReference>
<dbReference type="InterPro" id="IPR025662">
    <property type="entry name" value="Sigma_54_int_dom_ATP-bd_1"/>
</dbReference>
<evidence type="ECO:0000256" key="6">
    <source>
        <dbReference type="SAM" id="MobiDB-lite"/>
    </source>
</evidence>
<dbReference type="PROSITE" id="PS00688">
    <property type="entry name" value="SIGMA54_INTERACT_3"/>
    <property type="match status" value="1"/>
</dbReference>
<dbReference type="PROSITE" id="PS00675">
    <property type="entry name" value="SIGMA54_INTERACT_1"/>
    <property type="match status" value="1"/>
</dbReference>
<dbReference type="Gene3D" id="3.40.50.300">
    <property type="entry name" value="P-loop containing nucleotide triphosphate hydrolases"/>
    <property type="match status" value="1"/>
</dbReference>
<dbReference type="SUPFAM" id="SSF52540">
    <property type="entry name" value="P-loop containing nucleoside triphosphate hydrolases"/>
    <property type="match status" value="1"/>
</dbReference>
<evidence type="ECO:0000313" key="8">
    <source>
        <dbReference type="EMBL" id="WNM61175.1"/>
    </source>
</evidence>
<keyword evidence="5" id="KW-0804">Transcription</keyword>
<keyword evidence="4" id="KW-0238">DNA-binding</keyword>
<dbReference type="InterPro" id="IPR025944">
    <property type="entry name" value="Sigma_54_int_dom_CS"/>
</dbReference>
<dbReference type="InterPro" id="IPR003593">
    <property type="entry name" value="AAA+_ATPase"/>
</dbReference>
<protein>
    <submittedName>
        <fullName evidence="8">Sigma-54 dependent transcriptional regulator</fullName>
    </submittedName>
</protein>
<dbReference type="InterPro" id="IPR002078">
    <property type="entry name" value="Sigma_54_int"/>
</dbReference>
<dbReference type="InterPro" id="IPR009057">
    <property type="entry name" value="Homeodomain-like_sf"/>
</dbReference>
<dbReference type="AlphaFoldDB" id="A0AA96GJ70"/>
<dbReference type="RefSeq" id="WP_312742944.1">
    <property type="nucleotide sequence ID" value="NZ_CP116968.1"/>
</dbReference>
<evidence type="ECO:0000256" key="2">
    <source>
        <dbReference type="ARBA" id="ARBA00022840"/>
    </source>
</evidence>
<organism evidence="8 9">
    <name type="scientific">Candidatus Nitrospira neomarina</name>
    <dbReference type="NCBI Taxonomy" id="3020899"/>
    <lineage>
        <taxon>Bacteria</taxon>
        <taxon>Pseudomonadati</taxon>
        <taxon>Nitrospirota</taxon>
        <taxon>Nitrospiria</taxon>
        <taxon>Nitrospirales</taxon>
        <taxon>Nitrospiraceae</taxon>
        <taxon>Nitrospira</taxon>
    </lineage>
</organism>
<dbReference type="CDD" id="cd00009">
    <property type="entry name" value="AAA"/>
    <property type="match status" value="1"/>
</dbReference>
<dbReference type="GO" id="GO:0005524">
    <property type="term" value="F:ATP binding"/>
    <property type="evidence" value="ECO:0007669"/>
    <property type="project" value="UniProtKB-KW"/>
</dbReference>
<feature type="region of interest" description="Disordered" evidence="6">
    <location>
        <begin position="391"/>
        <end position="421"/>
    </location>
</feature>
<dbReference type="InterPro" id="IPR002197">
    <property type="entry name" value="HTH_Fis"/>
</dbReference>
<dbReference type="Gene3D" id="1.10.10.60">
    <property type="entry name" value="Homeodomain-like"/>
    <property type="match status" value="1"/>
</dbReference>
<dbReference type="InterPro" id="IPR058031">
    <property type="entry name" value="AAA_lid_NorR"/>
</dbReference>
<gene>
    <name evidence="8" type="ORF">PQG83_15630</name>
</gene>
<dbReference type="SMART" id="SM00382">
    <property type="entry name" value="AAA"/>
    <property type="match status" value="1"/>
</dbReference>
<evidence type="ECO:0000256" key="3">
    <source>
        <dbReference type="ARBA" id="ARBA00023015"/>
    </source>
</evidence>
<dbReference type="InterPro" id="IPR027417">
    <property type="entry name" value="P-loop_NTPase"/>
</dbReference>
<evidence type="ECO:0000313" key="9">
    <source>
        <dbReference type="Proteomes" id="UP001302494"/>
    </source>
</evidence>
<proteinExistence type="predicted"/>
<dbReference type="FunFam" id="3.40.50.300:FF:000006">
    <property type="entry name" value="DNA-binding transcriptional regulator NtrC"/>
    <property type="match status" value="1"/>
</dbReference>
<dbReference type="PROSITE" id="PS50045">
    <property type="entry name" value="SIGMA54_INTERACT_4"/>
    <property type="match status" value="1"/>
</dbReference>
<dbReference type="GO" id="GO:0006355">
    <property type="term" value="P:regulation of DNA-templated transcription"/>
    <property type="evidence" value="ECO:0007669"/>
    <property type="project" value="InterPro"/>
</dbReference>
<sequence>MTETSSIVIMGSTDLEKALSREGLGVVRLETPENVKTLEIGSQTRLVILDGQYLGDSLVFDMMTTIQEHRPYLDVLVFKPGADAAYVHSVLKNGASDVIYEDSHEKLHQAIEAIQTNQKVSPDTPDLRDTRKRLGSFEGILSRNGVMWDIFETITRTASSDATVLIVGETGTGKDLLARAIHRQSGRTGRFVAVNCSTISPEIIESELFGHERGAFTGAHQQKQGLFRYADGGTILLDEIGDMPVQTQLSLLRVLQEQTVRPVGSHHEVPIDARVIAATNASLANAVQTGSFREDLFYRLDVIRLEVPPLRERPEDILYMFGHFLKRVCADYGMDCPELHQSFMDLLLEQSWPGNVRQLENLTQRLVLKGHTRELTAEDLAEVLYSQDIPGSSPALPAPETESVDQPVQSQGDHSPSIDPSLTLATYLEPHLTTLEKEYLETVLSENSGRIAESANQAGISRRTLLRKLKAYNIDKQYFRQKHSAPQE</sequence>
<evidence type="ECO:0000259" key="7">
    <source>
        <dbReference type="PROSITE" id="PS50045"/>
    </source>
</evidence>
<dbReference type="Pfam" id="PF02954">
    <property type="entry name" value="HTH_8"/>
    <property type="match status" value="1"/>
</dbReference>
<dbReference type="PRINTS" id="PR01590">
    <property type="entry name" value="HTHFIS"/>
</dbReference>